<keyword evidence="2" id="KW-1185">Reference proteome</keyword>
<dbReference type="Proteomes" id="UP000055024">
    <property type="component" value="Unassembled WGS sequence"/>
</dbReference>
<reference evidence="1 2" key="1">
    <citation type="submission" date="2015-01" db="EMBL/GenBank/DDBJ databases">
        <title>Evolution of Trichinella species and genotypes.</title>
        <authorList>
            <person name="Korhonen P.K."/>
            <person name="Edoardo P."/>
            <person name="Giuseppe L.R."/>
            <person name="Gasser R.B."/>
        </authorList>
    </citation>
    <scope>NUCLEOTIDE SEQUENCE [LARGE SCALE GENOMIC DNA]</scope>
    <source>
        <strain evidence="1">ISS1029</strain>
    </source>
</reference>
<name>A0A0V1GQ26_9BILA</name>
<comment type="caution">
    <text evidence="1">The sequence shown here is derived from an EMBL/GenBank/DDBJ whole genome shotgun (WGS) entry which is preliminary data.</text>
</comment>
<evidence type="ECO:0000313" key="1">
    <source>
        <dbReference type="EMBL" id="KRZ00391.1"/>
    </source>
</evidence>
<dbReference type="EMBL" id="JYDP01000496">
    <property type="protein sequence ID" value="KRZ00391.1"/>
    <property type="molecule type" value="Genomic_DNA"/>
</dbReference>
<organism evidence="1 2">
    <name type="scientific">Trichinella zimbabwensis</name>
    <dbReference type="NCBI Taxonomy" id="268475"/>
    <lineage>
        <taxon>Eukaryota</taxon>
        <taxon>Metazoa</taxon>
        <taxon>Ecdysozoa</taxon>
        <taxon>Nematoda</taxon>
        <taxon>Enoplea</taxon>
        <taxon>Dorylaimia</taxon>
        <taxon>Trichinellida</taxon>
        <taxon>Trichinellidae</taxon>
        <taxon>Trichinella</taxon>
    </lineage>
</organism>
<accession>A0A0V1GQ26</accession>
<evidence type="ECO:0000313" key="2">
    <source>
        <dbReference type="Proteomes" id="UP000055024"/>
    </source>
</evidence>
<proteinExistence type="predicted"/>
<protein>
    <submittedName>
        <fullName evidence="1">Uncharacterized protein</fullName>
    </submittedName>
</protein>
<sequence length="78" mass="8929">MSRNELSCNLRTVPASSQSLGTKFCPIFSAILNEIIIEYIPNSLSCVDHYKIYINKAITATNFVRFSFYMVPHTDHKK</sequence>
<dbReference type="AlphaFoldDB" id="A0A0V1GQ26"/>
<gene>
    <name evidence="1" type="ORF">T11_6743</name>
</gene>